<evidence type="ECO:0000313" key="2">
    <source>
        <dbReference type="EMBL" id="AOC55233.1"/>
    </source>
</evidence>
<dbReference type="PANTHER" id="PTHR10704">
    <property type="entry name" value="CARBOHYDRATE SULFOTRANSFERASE"/>
    <property type="match status" value="1"/>
</dbReference>
<evidence type="ECO:0000313" key="3">
    <source>
        <dbReference type="Proteomes" id="UP000149121"/>
    </source>
</evidence>
<dbReference type="Pfam" id="PF00685">
    <property type="entry name" value="Sulfotransfer_1"/>
    <property type="match status" value="1"/>
</dbReference>
<feature type="domain" description="Sulfotransferase" evidence="1">
    <location>
        <begin position="34"/>
        <end position="263"/>
    </location>
</feature>
<dbReference type="Proteomes" id="UP000149121">
    <property type="component" value="Segment"/>
</dbReference>
<organism evidence="2 3">
    <name type="scientific">Lymphocystis disease virus 3</name>
    <dbReference type="NCBI Taxonomy" id="2560566"/>
    <lineage>
        <taxon>Viruses</taxon>
        <taxon>Varidnaviria</taxon>
        <taxon>Bamfordvirae</taxon>
        <taxon>Nucleocytoviricota</taxon>
        <taxon>Megaviricetes</taxon>
        <taxon>Pimascovirales</taxon>
        <taxon>Pimascovirales incertae sedis</taxon>
        <taxon>Iridoviridae</taxon>
        <taxon>Alphairidovirinae</taxon>
        <taxon>Lymphocystivirus</taxon>
        <taxon>Lymphocystivirus sparus1</taxon>
    </lineage>
</organism>
<sequence length="306" mass="36199">MKSLFKYMLLTIVLIWILLWFNQKLDVYKIKSNNKILILTTTRSGSSFLGEIFNSQNNVFYLFEPLWHLNNFGKEYVRILKNLFACKITVLRKYLTQNFFFKRNYSKALCKPDRTCSYSLKGDQKYACEGLKCKPLDLDDASVYCREFDTVVIKTVRIRNKTQALQLINSDVKIIHLVRDPRGSFNSKIKTFDRNYNFREISKICQDDVDIYKTLADKFGRYYVLRYEDLVLNPHKELINLFSFCKLPFDEDVIKTVNKLMTKDQSGPYSIGKARPNVWKKELSEFKVLTIEKACLSYMETFNFFP</sequence>
<protein>
    <recommendedName>
        <fullName evidence="1">Sulfotransferase domain-containing protein</fullName>
    </recommendedName>
</protein>
<dbReference type="EMBL" id="KX643370">
    <property type="protein sequence ID" value="AOC55233.1"/>
    <property type="molecule type" value="Genomic_DNA"/>
</dbReference>
<dbReference type="PANTHER" id="PTHR10704:SF71">
    <property type="entry name" value="CARBOHYDRATE SULFOTRANSFERASE 1-LIKE"/>
    <property type="match status" value="1"/>
</dbReference>
<dbReference type="GO" id="GO:0001517">
    <property type="term" value="F:N-acetylglucosamine 6-O-sulfotransferase activity"/>
    <property type="evidence" value="ECO:0007669"/>
    <property type="project" value="TreeGrafter"/>
</dbReference>
<evidence type="ECO:0000259" key="1">
    <source>
        <dbReference type="Pfam" id="PF00685"/>
    </source>
</evidence>
<dbReference type="InterPro" id="IPR051135">
    <property type="entry name" value="Gal/GlcNAc/GalNAc_ST"/>
</dbReference>
<keyword evidence="3" id="KW-1185">Reference proteome</keyword>
<name>A0A1B2RW60_9VIRU</name>
<dbReference type="KEGG" id="vg:30902725"/>
<dbReference type="Gene3D" id="3.40.50.300">
    <property type="entry name" value="P-loop containing nucleotide triphosphate hydrolases"/>
    <property type="match status" value="1"/>
</dbReference>
<dbReference type="GO" id="GO:0006790">
    <property type="term" value="P:sulfur compound metabolic process"/>
    <property type="evidence" value="ECO:0007669"/>
    <property type="project" value="TreeGrafter"/>
</dbReference>
<gene>
    <name evidence="2" type="ORF">LCDVSa149L</name>
</gene>
<proteinExistence type="predicted"/>
<dbReference type="InterPro" id="IPR027417">
    <property type="entry name" value="P-loop_NTPase"/>
</dbReference>
<dbReference type="InterPro" id="IPR000863">
    <property type="entry name" value="Sulfotransferase_dom"/>
</dbReference>
<dbReference type="GO" id="GO:0006044">
    <property type="term" value="P:N-acetylglucosamine metabolic process"/>
    <property type="evidence" value="ECO:0007669"/>
    <property type="project" value="TreeGrafter"/>
</dbReference>
<accession>A0A1B2RW60</accession>
<dbReference type="SUPFAM" id="SSF52540">
    <property type="entry name" value="P-loop containing nucleoside triphosphate hydrolases"/>
    <property type="match status" value="1"/>
</dbReference>
<dbReference type="OrthoDB" id="30135at10239"/>
<reference evidence="2 3" key="1">
    <citation type="journal article" date="2016" name="J. Virol.">
        <title>Concurrence of Iridovirus, Polyomavirus, and a Unique Member of a New Group of Fish Papillomaviruses in Lymphocystis Disease-Affected Gilthead Sea Bream.</title>
        <authorList>
            <person name="Lopez-Bueno A."/>
            <person name="Mavian C."/>
            <person name="Labella A.M."/>
            <person name="Castro D."/>
            <person name="Borrego J.J."/>
            <person name="Alcami A."/>
            <person name="Alejo A."/>
        </authorList>
    </citation>
    <scope>NUCLEOTIDE SEQUENCE [LARGE SCALE GENOMIC DNA]</scope>
    <source>
        <strain evidence="2">SA9</strain>
    </source>
</reference>